<dbReference type="EMBL" id="JBHLVZ010000149">
    <property type="protein sequence ID" value="MFC0389744.1"/>
    <property type="molecule type" value="Genomic_DNA"/>
</dbReference>
<accession>A0ABV6J2S8</accession>
<proteinExistence type="predicted"/>
<evidence type="ECO:0000313" key="3">
    <source>
        <dbReference type="EMBL" id="MFC0389744.1"/>
    </source>
</evidence>
<dbReference type="SUPFAM" id="SSF46689">
    <property type="entry name" value="Homeodomain-like"/>
    <property type="match status" value="1"/>
</dbReference>
<reference evidence="3 4" key="1">
    <citation type="submission" date="2024-09" db="EMBL/GenBank/DDBJ databases">
        <authorList>
            <person name="Sun Q."/>
            <person name="Mori K."/>
        </authorList>
    </citation>
    <scope>NUCLEOTIDE SEQUENCE [LARGE SCALE GENOMIC DNA]</scope>
    <source>
        <strain evidence="3 4">CCM 7468</strain>
    </source>
</reference>
<evidence type="ECO:0000259" key="1">
    <source>
        <dbReference type="Pfam" id="PF13358"/>
    </source>
</evidence>
<dbReference type="InterPro" id="IPR047655">
    <property type="entry name" value="Transpos_IS630-like"/>
</dbReference>
<organism evidence="3 4">
    <name type="scientific">Muricoccus vinaceus</name>
    <dbReference type="NCBI Taxonomy" id="424704"/>
    <lineage>
        <taxon>Bacteria</taxon>
        <taxon>Pseudomonadati</taxon>
        <taxon>Pseudomonadota</taxon>
        <taxon>Alphaproteobacteria</taxon>
        <taxon>Acetobacterales</taxon>
        <taxon>Roseomonadaceae</taxon>
        <taxon>Muricoccus</taxon>
    </lineage>
</organism>
<evidence type="ECO:0000259" key="2">
    <source>
        <dbReference type="Pfam" id="PF13592"/>
    </source>
</evidence>
<dbReference type="InterPro" id="IPR025959">
    <property type="entry name" value="Winged_HTH_dom"/>
</dbReference>
<feature type="domain" description="Winged helix-turn helix" evidence="2">
    <location>
        <begin position="107"/>
        <end position="162"/>
    </location>
</feature>
<dbReference type="Proteomes" id="UP001589789">
    <property type="component" value="Unassembled WGS sequence"/>
</dbReference>
<feature type="domain" description="Tc1-like transposase DDE" evidence="1">
    <location>
        <begin position="184"/>
        <end position="321"/>
    </location>
</feature>
<dbReference type="NCBIfam" id="NF033545">
    <property type="entry name" value="transpos_IS630"/>
    <property type="match status" value="1"/>
</dbReference>
<sequence length="337" mass="38031">MALAITRQDLSAAELRRSAARSRDAKAARRMLAIALVLEGHSREDAAEVCGMDRQTLRDWVHRYNAEGTAGLMNRRAPGPAPRLSNEQEDLVARWVEKGPELERDGVVRWRCRDLQERIRSEFRVSLHERTVGKLLTRLRFRRLSVRPQHPQSDPAAQAAFRGGFADRVKAVVGEVAPGTPLEVWFMDEARVGQQGTLTRIWAKRGTRPRAVRDHRYTWAWLFGAVCPERAVGAAVVLPEVNVNAMNIHLAEISRCVTTGAHAVLVLDGAGWHTSPKLRLPENISLMPLPRYAPELNPVENIWEFLRQNLLSHRVWESYDAIVDACCHAWSTLMSTP</sequence>
<dbReference type="RefSeq" id="WP_377057292.1">
    <property type="nucleotide sequence ID" value="NZ_JBHLVZ010000149.1"/>
</dbReference>
<dbReference type="Gene3D" id="3.30.420.10">
    <property type="entry name" value="Ribonuclease H-like superfamily/Ribonuclease H"/>
    <property type="match status" value="1"/>
</dbReference>
<dbReference type="InterPro" id="IPR038717">
    <property type="entry name" value="Tc1-like_DDE_dom"/>
</dbReference>
<dbReference type="InterPro" id="IPR036397">
    <property type="entry name" value="RNaseH_sf"/>
</dbReference>
<comment type="caution">
    <text evidence="3">The sequence shown here is derived from an EMBL/GenBank/DDBJ whole genome shotgun (WGS) entry which is preliminary data.</text>
</comment>
<dbReference type="InterPro" id="IPR009057">
    <property type="entry name" value="Homeodomain-like_sf"/>
</dbReference>
<dbReference type="Pfam" id="PF13551">
    <property type="entry name" value="HTH_29"/>
    <property type="match status" value="1"/>
</dbReference>
<name>A0ABV6J2S8_9PROT</name>
<gene>
    <name evidence="3" type="ORF">ACFFIC_30040</name>
</gene>
<protein>
    <submittedName>
        <fullName evidence="3">IS630 family transposase</fullName>
    </submittedName>
</protein>
<dbReference type="Pfam" id="PF13592">
    <property type="entry name" value="HTH_33"/>
    <property type="match status" value="1"/>
</dbReference>
<feature type="non-terminal residue" evidence="3">
    <location>
        <position position="337"/>
    </location>
</feature>
<evidence type="ECO:0000313" key="4">
    <source>
        <dbReference type="Proteomes" id="UP001589789"/>
    </source>
</evidence>
<keyword evidence="4" id="KW-1185">Reference proteome</keyword>
<dbReference type="Pfam" id="PF13358">
    <property type="entry name" value="DDE_3"/>
    <property type="match status" value="1"/>
</dbReference>